<evidence type="ECO:0000313" key="2">
    <source>
        <dbReference type="Proteomes" id="UP000030988"/>
    </source>
</evidence>
<name>A0A0B2BZQ6_9SPHN</name>
<dbReference type="RefSeq" id="WP_039093625.1">
    <property type="nucleotide sequence ID" value="NZ_JTDN01000001.1"/>
</dbReference>
<reference evidence="1 2" key="1">
    <citation type="submission" date="2014-11" db="EMBL/GenBank/DDBJ databases">
        <title>Draft genome sequence of Kirrobacter mercurialis.</title>
        <authorList>
            <person name="Coil D.A."/>
            <person name="Eisen J.A."/>
        </authorList>
    </citation>
    <scope>NUCLEOTIDE SEQUENCE [LARGE SCALE GENOMIC DNA]</scope>
    <source>
        <strain evidence="1 2">Coronado</strain>
    </source>
</reference>
<keyword evidence="2" id="KW-1185">Reference proteome</keyword>
<gene>
    <name evidence="1" type="ORF">PK98_01075</name>
</gene>
<organism evidence="1 2">
    <name type="scientific">Croceibacterium mercuriale</name>
    <dbReference type="NCBI Taxonomy" id="1572751"/>
    <lineage>
        <taxon>Bacteria</taxon>
        <taxon>Pseudomonadati</taxon>
        <taxon>Pseudomonadota</taxon>
        <taxon>Alphaproteobacteria</taxon>
        <taxon>Sphingomonadales</taxon>
        <taxon>Erythrobacteraceae</taxon>
        <taxon>Croceibacterium</taxon>
    </lineage>
</organism>
<dbReference type="AlphaFoldDB" id="A0A0B2BZQ6"/>
<comment type="caution">
    <text evidence="1">The sequence shown here is derived from an EMBL/GenBank/DDBJ whole genome shotgun (WGS) entry which is preliminary data.</text>
</comment>
<dbReference type="Proteomes" id="UP000030988">
    <property type="component" value="Unassembled WGS sequence"/>
</dbReference>
<sequence>MRFNFYDVVSPAELRTGLLQIVAYLDEYGVDRLSHVQLYCLPWRGGDLLQAVDERGRTAPVVVQHIEGDLWRRLGPGPSSRQASGLAEADSLSARGLGLWSDLSGED</sequence>
<protein>
    <submittedName>
        <fullName evidence="1">Uncharacterized protein</fullName>
    </submittedName>
</protein>
<dbReference type="EMBL" id="JTDN01000001">
    <property type="protein sequence ID" value="KHL25350.1"/>
    <property type="molecule type" value="Genomic_DNA"/>
</dbReference>
<proteinExistence type="predicted"/>
<accession>A0A0B2BZQ6</accession>
<evidence type="ECO:0000313" key="1">
    <source>
        <dbReference type="EMBL" id="KHL25350.1"/>
    </source>
</evidence>